<dbReference type="InterPro" id="IPR035466">
    <property type="entry name" value="GlmS/AgaS_SIS"/>
</dbReference>
<dbReference type="PROSITE" id="PS51464">
    <property type="entry name" value="SIS"/>
    <property type="match status" value="1"/>
</dbReference>
<dbReference type="InterPro" id="IPR001347">
    <property type="entry name" value="SIS_dom"/>
</dbReference>
<accession>W1Y8M2</accession>
<protein>
    <submittedName>
        <fullName evidence="3">Glucosamine/fructose-6-phosphate aminotransferase, isomerizing</fullName>
    </submittedName>
</protein>
<dbReference type="GO" id="GO:0097367">
    <property type="term" value="F:carbohydrate derivative binding"/>
    <property type="evidence" value="ECO:0007669"/>
    <property type="project" value="InterPro"/>
</dbReference>
<dbReference type="PANTHER" id="PTHR10937">
    <property type="entry name" value="GLUCOSAMINE--FRUCTOSE-6-PHOSPHATE AMINOTRANSFERASE, ISOMERIZING"/>
    <property type="match status" value="1"/>
</dbReference>
<dbReference type="GO" id="GO:0006487">
    <property type="term" value="P:protein N-linked glycosylation"/>
    <property type="evidence" value="ECO:0007669"/>
    <property type="project" value="TreeGrafter"/>
</dbReference>
<evidence type="ECO:0000259" key="2">
    <source>
        <dbReference type="PROSITE" id="PS51464"/>
    </source>
</evidence>
<keyword evidence="3" id="KW-0808">Transferase</keyword>
<organism evidence="3">
    <name type="scientific">human gut metagenome</name>
    <dbReference type="NCBI Taxonomy" id="408170"/>
    <lineage>
        <taxon>unclassified sequences</taxon>
        <taxon>metagenomes</taxon>
        <taxon>organismal metagenomes</taxon>
    </lineage>
</organism>
<gene>
    <name evidence="3" type="ORF">Q604_UNBC08283G0001</name>
</gene>
<evidence type="ECO:0000256" key="1">
    <source>
        <dbReference type="ARBA" id="ARBA00022737"/>
    </source>
</evidence>
<evidence type="ECO:0000313" key="3">
    <source>
        <dbReference type="EMBL" id="ETJ37494.1"/>
    </source>
</evidence>
<reference evidence="3" key="1">
    <citation type="submission" date="2013-12" db="EMBL/GenBank/DDBJ databases">
        <title>A Varibaculum cambriense genome reconstructed from a premature infant gut community with otherwise low bacterial novelty that shifts toward anaerobic metabolism during the third week of life.</title>
        <authorList>
            <person name="Brown C.T."/>
            <person name="Sharon I."/>
            <person name="Thomas B.C."/>
            <person name="Castelle C.J."/>
            <person name="Morowitz M.J."/>
            <person name="Banfield J.F."/>
        </authorList>
    </citation>
    <scope>NUCLEOTIDE SEQUENCE</scope>
</reference>
<feature type="non-terminal residue" evidence="3">
    <location>
        <position position="89"/>
    </location>
</feature>
<feature type="non-terminal residue" evidence="3">
    <location>
        <position position="1"/>
    </location>
</feature>
<dbReference type="Gene3D" id="3.40.50.10490">
    <property type="entry name" value="Glucose-6-phosphate isomerase like protein, domain 1"/>
    <property type="match status" value="1"/>
</dbReference>
<dbReference type="GO" id="GO:0006047">
    <property type="term" value="P:UDP-N-acetylglucosamine metabolic process"/>
    <property type="evidence" value="ECO:0007669"/>
    <property type="project" value="TreeGrafter"/>
</dbReference>
<proteinExistence type="predicted"/>
<dbReference type="SUPFAM" id="SSF53697">
    <property type="entry name" value="SIS domain"/>
    <property type="match status" value="1"/>
</dbReference>
<dbReference type="InterPro" id="IPR046348">
    <property type="entry name" value="SIS_dom_sf"/>
</dbReference>
<keyword evidence="3" id="KW-0032">Aminotransferase</keyword>
<keyword evidence="1" id="KW-0677">Repeat</keyword>
<dbReference type="Pfam" id="PF01380">
    <property type="entry name" value="SIS"/>
    <property type="match status" value="1"/>
</dbReference>
<name>W1Y8M2_9ZZZZ</name>
<dbReference type="AlphaFoldDB" id="W1Y8M2"/>
<dbReference type="GO" id="GO:0005829">
    <property type="term" value="C:cytosol"/>
    <property type="evidence" value="ECO:0007669"/>
    <property type="project" value="TreeGrafter"/>
</dbReference>
<feature type="domain" description="SIS" evidence="2">
    <location>
        <begin position="1"/>
        <end position="79"/>
    </location>
</feature>
<sequence length="89" mass="9301">ISQSGETSDTLAALKEAKRLGAKSLAITNVVGSSISREADNKVYTWAGPEISVASTKAYTTQLVAGLLFAVYLGQLNGKMDPALGEEIL</sequence>
<dbReference type="GO" id="GO:0004360">
    <property type="term" value="F:glutamine-fructose-6-phosphate transaminase (isomerizing) activity"/>
    <property type="evidence" value="ECO:0007669"/>
    <property type="project" value="TreeGrafter"/>
</dbReference>
<dbReference type="PANTHER" id="PTHR10937:SF0">
    <property type="entry name" value="GLUTAMINE--FRUCTOSE-6-PHOSPHATE TRANSAMINASE (ISOMERIZING)"/>
    <property type="match status" value="1"/>
</dbReference>
<dbReference type="CDD" id="cd05008">
    <property type="entry name" value="SIS_GlmS_GlmD_1"/>
    <property type="match status" value="1"/>
</dbReference>
<dbReference type="EMBL" id="AZMM01008283">
    <property type="protein sequence ID" value="ETJ37494.1"/>
    <property type="molecule type" value="Genomic_DNA"/>
</dbReference>
<dbReference type="GO" id="GO:0006002">
    <property type="term" value="P:fructose 6-phosphate metabolic process"/>
    <property type="evidence" value="ECO:0007669"/>
    <property type="project" value="TreeGrafter"/>
</dbReference>
<comment type="caution">
    <text evidence="3">The sequence shown here is derived from an EMBL/GenBank/DDBJ whole genome shotgun (WGS) entry which is preliminary data.</text>
</comment>